<organism evidence="8 9">
    <name type="scientific">Eiseniibacteriota bacterium</name>
    <dbReference type="NCBI Taxonomy" id="2212470"/>
    <lineage>
        <taxon>Bacteria</taxon>
        <taxon>Candidatus Eiseniibacteriota</taxon>
    </lineage>
</organism>
<evidence type="ECO:0000256" key="2">
    <source>
        <dbReference type="ARBA" id="ARBA00012261"/>
    </source>
</evidence>
<dbReference type="InterPro" id="IPR036477">
    <property type="entry name" value="Formyl_transf_N_sf"/>
</dbReference>
<comment type="function">
    <text evidence="5">Attaches a formyl group to the free amino group of methionyl-tRNA(fMet). The formyl group appears to play a dual role in the initiator identity of N-formylmethionyl-tRNA by promoting its recognition by IF2 and preventing the misappropriation of this tRNA by the elongation apparatus.</text>
</comment>
<dbReference type="InterPro" id="IPR044135">
    <property type="entry name" value="Met-tRNA-FMT_C"/>
</dbReference>
<proteinExistence type="inferred from homology"/>
<dbReference type="EC" id="2.1.2.9" evidence="2 5"/>
<feature type="binding site" evidence="5">
    <location>
        <begin position="103"/>
        <end position="106"/>
    </location>
    <ligand>
        <name>(6S)-5,6,7,8-tetrahydrofolate</name>
        <dbReference type="ChEBI" id="CHEBI:57453"/>
    </ligand>
</feature>
<evidence type="ECO:0000256" key="1">
    <source>
        <dbReference type="ARBA" id="ARBA00010699"/>
    </source>
</evidence>
<accession>A0A538SJY0</accession>
<dbReference type="Proteomes" id="UP000317716">
    <property type="component" value="Unassembled WGS sequence"/>
</dbReference>
<dbReference type="GO" id="GO:0004479">
    <property type="term" value="F:methionyl-tRNA formyltransferase activity"/>
    <property type="evidence" value="ECO:0007669"/>
    <property type="project" value="UniProtKB-UniRule"/>
</dbReference>
<dbReference type="HAMAP" id="MF_00182">
    <property type="entry name" value="Formyl_trans"/>
    <property type="match status" value="1"/>
</dbReference>
<comment type="catalytic activity">
    <reaction evidence="5">
        <text>L-methionyl-tRNA(fMet) + (6R)-10-formyltetrahydrofolate = N-formyl-L-methionyl-tRNA(fMet) + (6S)-5,6,7,8-tetrahydrofolate + H(+)</text>
        <dbReference type="Rhea" id="RHEA:24380"/>
        <dbReference type="Rhea" id="RHEA-COMP:9952"/>
        <dbReference type="Rhea" id="RHEA-COMP:9953"/>
        <dbReference type="ChEBI" id="CHEBI:15378"/>
        <dbReference type="ChEBI" id="CHEBI:57453"/>
        <dbReference type="ChEBI" id="CHEBI:78530"/>
        <dbReference type="ChEBI" id="CHEBI:78844"/>
        <dbReference type="ChEBI" id="CHEBI:195366"/>
        <dbReference type="EC" id="2.1.2.9"/>
    </reaction>
</comment>
<dbReference type="CDD" id="cd08646">
    <property type="entry name" value="FMT_core_Met-tRNA-FMT_N"/>
    <property type="match status" value="1"/>
</dbReference>
<dbReference type="InterPro" id="IPR005793">
    <property type="entry name" value="Formyl_trans_C"/>
</dbReference>
<keyword evidence="4 5" id="KW-0648">Protein biosynthesis</keyword>
<feature type="domain" description="Formyl transferase N-terminal" evidence="6">
    <location>
        <begin position="16"/>
        <end position="172"/>
    </location>
</feature>
<dbReference type="Pfam" id="PF02911">
    <property type="entry name" value="Formyl_trans_C"/>
    <property type="match status" value="1"/>
</dbReference>
<dbReference type="PANTHER" id="PTHR11138:SF5">
    <property type="entry name" value="METHIONYL-TRNA FORMYLTRANSFERASE, MITOCHONDRIAL"/>
    <property type="match status" value="1"/>
</dbReference>
<comment type="caution">
    <text evidence="8">The sequence shown here is derived from an EMBL/GenBank/DDBJ whole genome shotgun (WGS) entry which is preliminary data.</text>
</comment>
<dbReference type="CDD" id="cd08704">
    <property type="entry name" value="Met_tRNA_FMT_C"/>
    <property type="match status" value="1"/>
</dbReference>
<dbReference type="EMBL" id="VBOS01000361">
    <property type="protein sequence ID" value="TMQ51676.1"/>
    <property type="molecule type" value="Genomic_DNA"/>
</dbReference>
<evidence type="ECO:0000313" key="9">
    <source>
        <dbReference type="Proteomes" id="UP000317716"/>
    </source>
</evidence>
<dbReference type="InterPro" id="IPR001555">
    <property type="entry name" value="GART_AS"/>
</dbReference>
<comment type="similarity">
    <text evidence="1 5">Belongs to the Fmt family.</text>
</comment>
<name>A0A538SJY0_UNCEI</name>
<dbReference type="GO" id="GO:0005829">
    <property type="term" value="C:cytosol"/>
    <property type="evidence" value="ECO:0007669"/>
    <property type="project" value="TreeGrafter"/>
</dbReference>
<dbReference type="SUPFAM" id="SSF53328">
    <property type="entry name" value="Formyltransferase"/>
    <property type="match status" value="1"/>
</dbReference>
<gene>
    <name evidence="5" type="primary">fmt</name>
    <name evidence="8" type="ORF">E6K72_10175</name>
</gene>
<dbReference type="Gene3D" id="3.40.50.12230">
    <property type="match status" value="1"/>
</dbReference>
<evidence type="ECO:0000259" key="6">
    <source>
        <dbReference type="Pfam" id="PF00551"/>
    </source>
</evidence>
<feature type="domain" description="Formyl transferase C-terminal" evidence="7">
    <location>
        <begin position="197"/>
        <end position="295"/>
    </location>
</feature>
<dbReference type="InterPro" id="IPR041711">
    <property type="entry name" value="Met-tRNA-FMT_N"/>
</dbReference>
<dbReference type="InterPro" id="IPR005794">
    <property type="entry name" value="Fmt"/>
</dbReference>
<dbReference type="PANTHER" id="PTHR11138">
    <property type="entry name" value="METHIONYL-TRNA FORMYLTRANSFERASE"/>
    <property type="match status" value="1"/>
</dbReference>
<dbReference type="InterPro" id="IPR002376">
    <property type="entry name" value="Formyl_transf_N"/>
</dbReference>
<evidence type="ECO:0000259" key="7">
    <source>
        <dbReference type="Pfam" id="PF02911"/>
    </source>
</evidence>
<evidence type="ECO:0000256" key="5">
    <source>
        <dbReference type="HAMAP-Rule" id="MF_00182"/>
    </source>
</evidence>
<dbReference type="PROSITE" id="PS00373">
    <property type="entry name" value="GART"/>
    <property type="match status" value="1"/>
</dbReference>
<dbReference type="NCBIfam" id="TIGR00460">
    <property type="entry name" value="fmt"/>
    <property type="match status" value="1"/>
</dbReference>
<reference evidence="8 9" key="1">
    <citation type="journal article" date="2019" name="Nat. Microbiol.">
        <title>Mediterranean grassland soil C-N compound turnover is dependent on rainfall and depth, and is mediated by genomically divergent microorganisms.</title>
        <authorList>
            <person name="Diamond S."/>
            <person name="Andeer P.F."/>
            <person name="Li Z."/>
            <person name="Crits-Christoph A."/>
            <person name="Burstein D."/>
            <person name="Anantharaman K."/>
            <person name="Lane K.R."/>
            <person name="Thomas B.C."/>
            <person name="Pan C."/>
            <person name="Northen T.R."/>
            <person name="Banfield J.F."/>
        </authorList>
    </citation>
    <scope>NUCLEOTIDE SEQUENCE [LARGE SCALE GENOMIC DNA]</scope>
    <source>
        <strain evidence="8">WS_2</strain>
    </source>
</reference>
<dbReference type="InterPro" id="IPR011034">
    <property type="entry name" value="Formyl_transferase-like_C_sf"/>
</dbReference>
<sequence length="311" mass="32855">MGTPDFAVPSLRAVASACDLAAVVTQPDRPRGRGQKSAPSAVADAAATLKAPVMKPGSLRSAAARESLAALSADLFAVVAFGEIFSLELLRTPRLGCINLHGSLLPRYRGAGPVQRALWEGGSATGVTTMWMDEGIDTGDCILQRWVGILPTDDAGTLSARLAELGAPLLAESLLLAHAGRAPRRPQETAAASHAPKLKKRDGVMSWALDAVTVWNRQRAVTPWPGAATAHRGRRLLVMKAWPHHLLPVPDEPGSVLGVFDSGVAVACRPGVLLVERVKPEGRNEMGAADWARGSRIERGERLAIAEEAHA</sequence>
<evidence type="ECO:0000313" key="8">
    <source>
        <dbReference type="EMBL" id="TMQ51676.1"/>
    </source>
</evidence>
<dbReference type="Pfam" id="PF00551">
    <property type="entry name" value="Formyl_trans_N"/>
    <property type="match status" value="1"/>
</dbReference>
<dbReference type="AlphaFoldDB" id="A0A538SJY0"/>
<evidence type="ECO:0000256" key="4">
    <source>
        <dbReference type="ARBA" id="ARBA00022917"/>
    </source>
</evidence>
<dbReference type="SUPFAM" id="SSF50486">
    <property type="entry name" value="FMT C-terminal domain-like"/>
    <property type="match status" value="1"/>
</dbReference>
<protein>
    <recommendedName>
        <fullName evidence="2 5">Methionyl-tRNA formyltransferase</fullName>
        <ecNumber evidence="2 5">2.1.2.9</ecNumber>
    </recommendedName>
</protein>
<evidence type="ECO:0000256" key="3">
    <source>
        <dbReference type="ARBA" id="ARBA00022679"/>
    </source>
</evidence>
<keyword evidence="3 5" id="KW-0808">Transferase</keyword>